<dbReference type="CDD" id="cd01743">
    <property type="entry name" value="GATase1_Anthranilate_Synthase"/>
    <property type="match status" value="1"/>
</dbReference>
<dbReference type="Gene3D" id="3.40.50.880">
    <property type="match status" value="1"/>
</dbReference>
<keyword evidence="3 8" id="KW-0808">Transferase</keyword>
<dbReference type="PRINTS" id="PR00097">
    <property type="entry name" value="ANTSNTHASEII"/>
</dbReference>
<dbReference type="PANTHER" id="PTHR11236:SF18">
    <property type="entry name" value="AMINODEOXYCHORISMATE SYNTHASE"/>
    <property type="match status" value="1"/>
</dbReference>
<organism evidence="8 9">
    <name type="scientific">Brevibacterium casei</name>
    <dbReference type="NCBI Taxonomy" id="33889"/>
    <lineage>
        <taxon>Bacteria</taxon>
        <taxon>Bacillati</taxon>
        <taxon>Actinomycetota</taxon>
        <taxon>Actinomycetes</taxon>
        <taxon>Micrococcales</taxon>
        <taxon>Brevibacteriaceae</taxon>
        <taxon>Brevibacterium</taxon>
    </lineage>
</organism>
<evidence type="ECO:0000256" key="1">
    <source>
        <dbReference type="ARBA" id="ARBA00005970"/>
    </source>
</evidence>
<evidence type="ECO:0000313" key="8">
    <source>
        <dbReference type="EMBL" id="VEW14605.1"/>
    </source>
</evidence>
<dbReference type="SUPFAM" id="SSF56322">
    <property type="entry name" value="ADC synthase"/>
    <property type="match status" value="1"/>
</dbReference>
<dbReference type="GO" id="GO:0000162">
    <property type="term" value="P:L-tryptophan biosynthetic process"/>
    <property type="evidence" value="ECO:0007669"/>
    <property type="project" value="TreeGrafter"/>
</dbReference>
<dbReference type="GO" id="GO:0008153">
    <property type="term" value="P:4-aminobenzoate biosynthetic process"/>
    <property type="evidence" value="ECO:0007669"/>
    <property type="project" value="TreeGrafter"/>
</dbReference>
<dbReference type="InterPro" id="IPR006221">
    <property type="entry name" value="TrpG/PapA_dom"/>
</dbReference>
<dbReference type="AlphaFoldDB" id="A0A449DAR3"/>
<dbReference type="FunFam" id="3.40.50.880:FF:000003">
    <property type="entry name" value="Anthranilate synthase component II"/>
    <property type="match status" value="1"/>
</dbReference>
<dbReference type="InterPro" id="IPR005801">
    <property type="entry name" value="ADC_synthase"/>
</dbReference>
<evidence type="ECO:0000259" key="5">
    <source>
        <dbReference type="Pfam" id="PF00117"/>
    </source>
</evidence>
<dbReference type="PANTHER" id="PTHR11236">
    <property type="entry name" value="AMINOBENZOATE/ANTHRANILATE SYNTHASE"/>
    <property type="match status" value="1"/>
</dbReference>
<protein>
    <recommendedName>
        <fullName evidence="2">aminodeoxychorismate synthase</fullName>
        <ecNumber evidence="2">2.6.1.85</ecNumber>
    </recommendedName>
</protein>
<accession>A0A449DAR3</accession>
<dbReference type="PRINTS" id="PR00099">
    <property type="entry name" value="CPSGATASE"/>
</dbReference>
<comment type="similarity">
    <text evidence="1">In the C-terminal section; belongs to the anthranilate synthase component I family.</text>
</comment>
<reference evidence="8 9" key="1">
    <citation type="submission" date="2019-02" db="EMBL/GenBank/DDBJ databases">
        <authorList>
            <consortium name="Pathogen Informatics"/>
        </authorList>
    </citation>
    <scope>NUCLEOTIDE SEQUENCE [LARGE SCALE GENOMIC DNA]</scope>
    <source>
        <strain evidence="8 9">3012STDY7078520</strain>
    </source>
</reference>
<evidence type="ECO:0000256" key="2">
    <source>
        <dbReference type="ARBA" id="ARBA00013139"/>
    </source>
</evidence>
<evidence type="ECO:0000256" key="3">
    <source>
        <dbReference type="ARBA" id="ARBA00022679"/>
    </source>
</evidence>
<dbReference type="InterPro" id="IPR006805">
    <property type="entry name" value="Anth_synth_I_N"/>
</dbReference>
<dbReference type="GO" id="GO:0046820">
    <property type="term" value="F:4-amino-4-deoxychorismate synthase activity"/>
    <property type="evidence" value="ECO:0007669"/>
    <property type="project" value="UniProtKB-EC"/>
</dbReference>
<gene>
    <name evidence="8" type="primary">pabB</name>
    <name evidence="8" type="ORF">NCTC12391_02749</name>
</gene>
<dbReference type="GO" id="GO:0005737">
    <property type="term" value="C:cytoplasm"/>
    <property type="evidence" value="ECO:0007669"/>
    <property type="project" value="TreeGrafter"/>
</dbReference>
<dbReference type="InterPro" id="IPR015890">
    <property type="entry name" value="Chorismate_C"/>
</dbReference>
<dbReference type="Pfam" id="PF00425">
    <property type="entry name" value="Chorismate_bind"/>
    <property type="match status" value="1"/>
</dbReference>
<name>A0A449DAR3_9MICO</name>
<keyword evidence="4" id="KW-0315">Glutamine amidotransferase</keyword>
<proteinExistence type="inferred from homology"/>
<dbReference type="Gene3D" id="3.60.120.10">
    <property type="entry name" value="Anthranilate synthase"/>
    <property type="match status" value="1"/>
</dbReference>
<feature type="domain" description="Anthranilate synthase component I N-terminal" evidence="7">
    <location>
        <begin position="256"/>
        <end position="395"/>
    </location>
</feature>
<evidence type="ECO:0000256" key="4">
    <source>
        <dbReference type="ARBA" id="ARBA00022962"/>
    </source>
</evidence>
<evidence type="ECO:0000259" key="7">
    <source>
        <dbReference type="Pfam" id="PF04715"/>
    </source>
</evidence>
<dbReference type="GO" id="GO:0009396">
    <property type="term" value="P:folic acid-containing compound biosynthetic process"/>
    <property type="evidence" value="ECO:0007669"/>
    <property type="project" value="InterPro"/>
</dbReference>
<sequence>MIRTLLIDNADSFTFNLFHLLAEVNGCEPVVVPNDWAEYSLAALEDFDNVVISPGPGTPEEPADFGICADVIAHAEIPILGVCLGHQGIANVHDGTIAHAPEPRHGRVSEIRHSGTGLFAGLSSPFVAARYHSLAVAELPESIEATAWSDDGVLMGLAHKTRPQWGVQFHPESIVTEGAVTLLRNFRRMTEEWWAEQGSSRTTGVDASPHCDVAPGVPFTRNESVTSVVGFVTDPDQRTYELHAREVPLTATTSDIYGALFANEPEAVWLDGDMPGHADSRFSIMGAPTGPLSRRVTADVPAGTLEVRSADGTETLRSGFFDWLNADLDSTELVQSAEVAELPFAFRLGWVGYLGYELKAEVGSPGKHASEHPDALMMFLDRALVVDHEQGSVYLLALSGEGVNEDDCGVWFDETTRRIDAIEPDLDTVELGTAAATHSQRSGGSDSLTDFPPELRARHSRSDYLDLIAEAQRLINDGETYEVCLTNMLEMPWTRDALESYMDLRRDNPTPFGAFLKSPEVNVLSTSPERFVRISASGVAESKPIKGTRPRGSSPEEDEVLKADLRTSVKDRSENLMIVDLVRHDLGVTAELGSVEVTKLFDVETYATVHQLVSTVRSQSRHTATPVECIRAAFPPGSMTGAPKHRTMSIIDDLEGGPRGVYSGAIGFFSLDGTVDLSVLIRTTVLADEHLSYGVGGAIVGLSDSVGELEEIIVKARPVLRTINIVERRPFGHVSVENRSGSSSTPAMIT</sequence>
<feature type="domain" description="Glutamine amidotransferase" evidence="5">
    <location>
        <begin position="5"/>
        <end position="186"/>
    </location>
</feature>
<dbReference type="InterPro" id="IPR017926">
    <property type="entry name" value="GATASE"/>
</dbReference>
<dbReference type="Pfam" id="PF00117">
    <property type="entry name" value="GATase"/>
    <property type="match status" value="1"/>
</dbReference>
<dbReference type="RefSeq" id="WP_190247189.1">
    <property type="nucleotide sequence ID" value="NZ_CAACXN010000015.1"/>
</dbReference>
<evidence type="ECO:0000259" key="6">
    <source>
        <dbReference type="Pfam" id="PF00425"/>
    </source>
</evidence>
<dbReference type="NCBIfam" id="TIGR00553">
    <property type="entry name" value="pabB"/>
    <property type="match status" value="1"/>
</dbReference>
<dbReference type="SUPFAM" id="SSF52317">
    <property type="entry name" value="Class I glutamine amidotransferase-like"/>
    <property type="match status" value="1"/>
</dbReference>
<dbReference type="PRINTS" id="PR00096">
    <property type="entry name" value="GATASE"/>
</dbReference>
<dbReference type="NCBIfam" id="TIGR00566">
    <property type="entry name" value="trpG_papA"/>
    <property type="match status" value="1"/>
</dbReference>
<dbReference type="Proteomes" id="UP000386281">
    <property type="component" value="Unassembled WGS sequence"/>
</dbReference>
<dbReference type="EC" id="2.6.1.85" evidence="2"/>
<dbReference type="EMBL" id="CAACXN010000015">
    <property type="protein sequence ID" value="VEW14605.1"/>
    <property type="molecule type" value="Genomic_DNA"/>
</dbReference>
<dbReference type="PROSITE" id="PS51273">
    <property type="entry name" value="GATASE_TYPE_1"/>
    <property type="match status" value="1"/>
</dbReference>
<dbReference type="Pfam" id="PF04715">
    <property type="entry name" value="Anth_synt_I_N"/>
    <property type="match status" value="1"/>
</dbReference>
<feature type="domain" description="Chorismate-utilising enzyme C-terminal" evidence="6">
    <location>
        <begin position="461"/>
        <end position="715"/>
    </location>
</feature>
<keyword evidence="8" id="KW-0032">Aminotransferase</keyword>
<evidence type="ECO:0000313" key="9">
    <source>
        <dbReference type="Proteomes" id="UP000386281"/>
    </source>
</evidence>
<dbReference type="InterPro" id="IPR019999">
    <property type="entry name" value="Anth_synth_I-like"/>
</dbReference>
<dbReference type="InterPro" id="IPR005802">
    <property type="entry name" value="ADC_synth_comp_1"/>
</dbReference>
<dbReference type="InterPro" id="IPR029062">
    <property type="entry name" value="Class_I_gatase-like"/>
</dbReference>